<dbReference type="PANTHER" id="PTHR32268">
    <property type="entry name" value="HOMOSERINE O-ACETYLTRANSFERASE"/>
    <property type="match status" value="1"/>
</dbReference>
<protein>
    <recommendedName>
        <fullName evidence="2">AB hydrolase-1 domain-containing protein</fullName>
    </recommendedName>
</protein>
<dbReference type="PIRSF" id="PIRSF000443">
    <property type="entry name" value="Homoser_Ac_trans"/>
    <property type="match status" value="1"/>
</dbReference>
<evidence type="ECO:0000256" key="1">
    <source>
        <dbReference type="ARBA" id="ARBA00022679"/>
    </source>
</evidence>
<keyword evidence="1" id="KW-0808">Transferase</keyword>
<evidence type="ECO:0000259" key="2">
    <source>
        <dbReference type="Pfam" id="PF00561"/>
    </source>
</evidence>
<feature type="domain" description="AB hydrolase-1" evidence="2">
    <location>
        <begin position="73"/>
        <end position="194"/>
    </location>
</feature>
<dbReference type="Gene3D" id="3.40.50.1820">
    <property type="entry name" value="alpha/beta hydrolase"/>
    <property type="match status" value="1"/>
</dbReference>
<comment type="caution">
    <text evidence="3">The sequence shown here is derived from an EMBL/GenBank/DDBJ whole genome shotgun (WGS) entry which is preliminary data.</text>
</comment>
<name>A0ABQ2DA82_9DEIO</name>
<dbReference type="PANTHER" id="PTHR32268:SF11">
    <property type="entry name" value="HOMOSERINE O-ACETYLTRANSFERASE"/>
    <property type="match status" value="1"/>
</dbReference>
<dbReference type="EMBL" id="BMOD01000023">
    <property type="protein sequence ID" value="GGJ51438.1"/>
    <property type="molecule type" value="Genomic_DNA"/>
</dbReference>
<reference evidence="4" key="1">
    <citation type="journal article" date="2019" name="Int. J. Syst. Evol. Microbiol.">
        <title>The Global Catalogue of Microorganisms (GCM) 10K type strain sequencing project: providing services to taxonomists for standard genome sequencing and annotation.</title>
        <authorList>
            <consortium name="The Broad Institute Genomics Platform"/>
            <consortium name="The Broad Institute Genome Sequencing Center for Infectious Disease"/>
            <person name="Wu L."/>
            <person name="Ma J."/>
        </authorList>
    </citation>
    <scope>NUCLEOTIDE SEQUENCE [LARGE SCALE GENOMIC DNA]</scope>
    <source>
        <strain evidence="4">JCM 14370</strain>
    </source>
</reference>
<sequence length="325" mass="36121">MRTGQGVLRVLHTFEAGQTLPLELGYETYGELQPDGSNAVLVCHYYTGTMHAAGTYPEDGLVGWWDNLIGDGKAIDTRKFFVVCMNAPANVQVIDPRMVSSGPESIPDFPEVDLKDITRLQFELMQQLGIQKWHAVMGPSYGAMQTLMWGALYSGHVQRLGVVAGAPQAAVALKHFFTPTLRHLGQTADGLHEALRLITFCGMGSDGMELQFQDQDFDAYLGSRRHFASLKHILSVGETVSRHDIFRHCPLEQITANWQRAGLKILSVNILSDQFFPSQPMKDFACQMQQSGIAHTHMEIQCKLGHLGCVFETQLFEGAIQKLLE</sequence>
<dbReference type="RefSeq" id="WP_189006398.1">
    <property type="nucleotide sequence ID" value="NZ_BMOD01000023.1"/>
</dbReference>
<evidence type="ECO:0000313" key="3">
    <source>
        <dbReference type="EMBL" id="GGJ51438.1"/>
    </source>
</evidence>
<keyword evidence="4" id="KW-1185">Reference proteome</keyword>
<evidence type="ECO:0000313" key="4">
    <source>
        <dbReference type="Proteomes" id="UP000632222"/>
    </source>
</evidence>
<accession>A0ABQ2DA82</accession>
<gene>
    <name evidence="3" type="ORF">GCM10008938_41790</name>
</gene>
<dbReference type="InterPro" id="IPR029058">
    <property type="entry name" value="AB_hydrolase_fold"/>
</dbReference>
<proteinExistence type="predicted"/>
<organism evidence="3 4">
    <name type="scientific">Deinococcus roseus</name>
    <dbReference type="NCBI Taxonomy" id="392414"/>
    <lineage>
        <taxon>Bacteria</taxon>
        <taxon>Thermotogati</taxon>
        <taxon>Deinococcota</taxon>
        <taxon>Deinococci</taxon>
        <taxon>Deinococcales</taxon>
        <taxon>Deinococcaceae</taxon>
        <taxon>Deinococcus</taxon>
    </lineage>
</organism>
<dbReference type="InterPro" id="IPR008220">
    <property type="entry name" value="HAT_MetX-like"/>
</dbReference>
<dbReference type="InterPro" id="IPR000073">
    <property type="entry name" value="AB_hydrolase_1"/>
</dbReference>
<dbReference type="Proteomes" id="UP000632222">
    <property type="component" value="Unassembled WGS sequence"/>
</dbReference>
<dbReference type="Pfam" id="PF00561">
    <property type="entry name" value="Abhydrolase_1"/>
    <property type="match status" value="1"/>
</dbReference>
<dbReference type="SUPFAM" id="SSF53474">
    <property type="entry name" value="alpha/beta-Hydrolases"/>
    <property type="match status" value="1"/>
</dbReference>